<feature type="binding site" evidence="8">
    <location>
        <position position="136"/>
    </location>
    <ligand>
        <name>substrate</name>
    </ligand>
</feature>
<proteinExistence type="inferred from homology"/>
<dbReference type="InterPro" id="IPR013780">
    <property type="entry name" value="Glyco_hydro_b"/>
</dbReference>
<dbReference type="Proteomes" id="UP000515789">
    <property type="component" value="Chromosome"/>
</dbReference>
<dbReference type="GO" id="GO:0046872">
    <property type="term" value="F:metal ion binding"/>
    <property type="evidence" value="ECO:0007669"/>
    <property type="project" value="UniProtKB-KW"/>
</dbReference>
<evidence type="ECO:0000256" key="5">
    <source>
        <dbReference type="ARBA" id="ARBA00023295"/>
    </source>
</evidence>
<dbReference type="InterPro" id="IPR013739">
    <property type="entry name" value="Beta_galactosidase_C"/>
</dbReference>
<dbReference type="PANTHER" id="PTHR36447">
    <property type="entry name" value="BETA-GALACTOSIDASE GANA"/>
    <property type="match status" value="1"/>
</dbReference>
<dbReference type="EMBL" id="CP039126">
    <property type="protein sequence ID" value="QMW76762.1"/>
    <property type="molecule type" value="Genomic_DNA"/>
</dbReference>
<evidence type="ECO:0000256" key="4">
    <source>
        <dbReference type="ARBA" id="ARBA00022801"/>
    </source>
</evidence>
<evidence type="ECO:0000256" key="7">
    <source>
        <dbReference type="PIRSR" id="PIRSR001084-1"/>
    </source>
</evidence>
<sequence length="701" mass="81046">MIAISPYWYYYFSIPICKWYTIESFNKKEESIIMWYGGDYNPEQWGPETIDEDIRYMKEMHVNCATVGVFAWPKLEPEDGVFDFEWMDQILDRLYKEHIDVILATPTTAMPYWLEQKYPDIMHVDIEGRRVQGGSREKICPNSSVYRKYSARIAGELAKRYGHHPAVKLWHINNEYHFYCYCPACAEEFRNWLKRKYIDIHAVNTAWNTAFWGHTYTSFTQILPPSYLTDIKKNQLAGRDVACFQGQYIDYMRFMSSSIRSCIENEKKEIRKYSALPVTNNFSDLVKTYDYWEVSKAVDVISWDNYPTIHTPMYKPAFIHDLMRSMKSQPFYMMEQNPGNISWEDYGPVKRPGEVADICWQSTAHGADSNLFFQWRQSRGGVEKFHGAMVPHSGRLDTRMGAELIRLGEQFEHLGDTVEGAMPDARAAILFDWENWWAIEGSAIHNCHLKYYDQVLKYYRAFYEMGISVDIVCESTCMDKKYDLIAAPCFYMCSPEFSDKVKDYVSAGGTFITTFLSGITDRTDNVILGGYPGAFRDVLGLWVEEIDGMYPDMKNSIVLNDGSQYECGEICDLIRLESAKAIGVYGKDFYRDTPCVTVNAYGDGHAYYIGTSPEHGCIRKLLSDICRSLSIPTYDLPENVEAAFRIKDGKKFTFLMNHNNETVHVNLDTPYHDIISGHRISGLVPMSPRQCMILEELAKAD</sequence>
<dbReference type="GO" id="GO:0006012">
    <property type="term" value="P:galactose metabolic process"/>
    <property type="evidence" value="ECO:0007669"/>
    <property type="project" value="InterPro"/>
</dbReference>
<dbReference type="InterPro" id="IPR013738">
    <property type="entry name" value="Beta_galactosidase_Trimer"/>
</dbReference>
<comment type="similarity">
    <text evidence="2 6">Belongs to the glycosyl hydrolase 42 family.</text>
</comment>
<dbReference type="PANTHER" id="PTHR36447:SF1">
    <property type="entry name" value="BETA-GALACTOSIDASE GANA"/>
    <property type="match status" value="1"/>
</dbReference>
<evidence type="ECO:0000313" key="13">
    <source>
        <dbReference type="EMBL" id="QMW76762.1"/>
    </source>
</evidence>
<dbReference type="PIRSF" id="PIRSF001084">
    <property type="entry name" value="B-galactosidase"/>
    <property type="match status" value="1"/>
</dbReference>
<dbReference type="InterPro" id="IPR017853">
    <property type="entry name" value="GH"/>
</dbReference>
<feature type="binding site" evidence="9">
    <location>
        <position position="180"/>
    </location>
    <ligand>
        <name>Zn(2+)</name>
        <dbReference type="ChEBI" id="CHEBI:29105"/>
    </ligand>
</feature>
<keyword evidence="4 6" id="KW-0378">Hydrolase</keyword>
<dbReference type="Gene3D" id="3.20.20.80">
    <property type="entry name" value="Glycosidases"/>
    <property type="match status" value="1"/>
</dbReference>
<feature type="domain" description="Glycoside hydrolase family 42 N-terminal" evidence="10">
    <location>
        <begin position="39"/>
        <end position="413"/>
    </location>
</feature>
<evidence type="ECO:0000313" key="14">
    <source>
        <dbReference type="Proteomes" id="UP000515789"/>
    </source>
</evidence>
<feature type="domain" description="Beta-galactosidase C-terminal" evidence="12">
    <location>
        <begin position="640"/>
        <end position="689"/>
    </location>
</feature>
<dbReference type="SUPFAM" id="SSF51445">
    <property type="entry name" value="(Trans)glycosidases"/>
    <property type="match status" value="1"/>
</dbReference>
<feature type="binding site" evidence="9">
    <location>
        <position position="140"/>
    </location>
    <ligand>
        <name>Zn(2+)</name>
        <dbReference type="ChEBI" id="CHEBI:29105"/>
    </ligand>
</feature>
<keyword evidence="9" id="KW-0862">Zinc</keyword>
<evidence type="ECO:0000259" key="11">
    <source>
        <dbReference type="Pfam" id="PF08532"/>
    </source>
</evidence>
<protein>
    <recommendedName>
        <fullName evidence="3 6">Beta-galactosidase</fullName>
        <shortName evidence="6">Beta-gal</shortName>
        <ecNumber evidence="3 6">3.2.1.23</ecNumber>
    </recommendedName>
</protein>
<dbReference type="AlphaFoldDB" id="A0A7G5MQ69"/>
<keyword evidence="9" id="KW-0479">Metal-binding</keyword>
<dbReference type="InterPro" id="IPR029062">
    <property type="entry name" value="Class_I_gatase-like"/>
</dbReference>
<evidence type="ECO:0000259" key="10">
    <source>
        <dbReference type="Pfam" id="PF02449"/>
    </source>
</evidence>
<dbReference type="GO" id="GO:0004565">
    <property type="term" value="F:beta-galactosidase activity"/>
    <property type="evidence" value="ECO:0007669"/>
    <property type="project" value="UniProtKB-EC"/>
</dbReference>
<evidence type="ECO:0000256" key="3">
    <source>
        <dbReference type="ARBA" id="ARBA00012756"/>
    </source>
</evidence>
<feature type="binding site" evidence="8">
    <location>
        <position position="174"/>
    </location>
    <ligand>
        <name>substrate</name>
    </ligand>
</feature>
<feature type="binding site" evidence="8">
    <location>
        <position position="343"/>
    </location>
    <ligand>
        <name>substrate</name>
    </ligand>
</feature>
<dbReference type="InterPro" id="IPR013529">
    <property type="entry name" value="Glyco_hydro_42_N"/>
</dbReference>
<name>A0A7G5MQ69_9FIRM</name>
<evidence type="ECO:0000256" key="8">
    <source>
        <dbReference type="PIRSR" id="PIRSR001084-2"/>
    </source>
</evidence>
<evidence type="ECO:0000256" key="2">
    <source>
        <dbReference type="ARBA" id="ARBA00005940"/>
    </source>
</evidence>
<dbReference type="GO" id="GO:0009341">
    <property type="term" value="C:beta-galactosidase complex"/>
    <property type="evidence" value="ECO:0007669"/>
    <property type="project" value="InterPro"/>
</dbReference>
<dbReference type="CDD" id="cd03143">
    <property type="entry name" value="A4_beta-galactosidase_middle_domain"/>
    <property type="match status" value="1"/>
</dbReference>
<dbReference type="Pfam" id="PF02449">
    <property type="entry name" value="Glyco_hydro_42"/>
    <property type="match status" value="1"/>
</dbReference>
<feature type="binding site" evidence="9">
    <location>
        <position position="185"/>
    </location>
    <ligand>
        <name>Zn(2+)</name>
        <dbReference type="ChEBI" id="CHEBI:29105"/>
    </ligand>
</feature>
<accession>A0A7G5MQ69</accession>
<evidence type="ECO:0000256" key="9">
    <source>
        <dbReference type="PIRSR" id="PIRSR001084-3"/>
    </source>
</evidence>
<feature type="active site" description="Nucleophile" evidence="7">
    <location>
        <position position="335"/>
    </location>
</feature>
<organism evidence="13 14">
    <name type="scientific">Blautia producta</name>
    <dbReference type="NCBI Taxonomy" id="33035"/>
    <lineage>
        <taxon>Bacteria</taxon>
        <taxon>Bacillati</taxon>
        <taxon>Bacillota</taxon>
        <taxon>Clostridia</taxon>
        <taxon>Lachnospirales</taxon>
        <taxon>Lachnospiraceae</taxon>
        <taxon>Blautia</taxon>
    </lineage>
</organism>
<keyword evidence="5 6" id="KW-0326">Glycosidase</keyword>
<dbReference type="Gene3D" id="2.60.40.1180">
    <property type="entry name" value="Golgi alpha-mannosidase II"/>
    <property type="match status" value="1"/>
</dbReference>
<evidence type="ECO:0000256" key="1">
    <source>
        <dbReference type="ARBA" id="ARBA00001412"/>
    </source>
</evidence>
<dbReference type="InterPro" id="IPR003476">
    <property type="entry name" value="Glyco_hydro_42"/>
</dbReference>
<dbReference type="Pfam" id="PF08533">
    <property type="entry name" value="Glyco_hydro_42C"/>
    <property type="match status" value="1"/>
</dbReference>
<gene>
    <name evidence="13" type="ORF">E5259_03655</name>
</gene>
<feature type="active site" description="Proton donor" evidence="7">
    <location>
        <position position="175"/>
    </location>
</feature>
<dbReference type="Pfam" id="PF08532">
    <property type="entry name" value="Glyco_hydro_42M"/>
    <property type="match status" value="1"/>
</dbReference>
<feature type="binding site" evidence="9">
    <location>
        <position position="182"/>
    </location>
    <ligand>
        <name>Zn(2+)</name>
        <dbReference type="ChEBI" id="CHEBI:29105"/>
    </ligand>
</feature>
<dbReference type="Gene3D" id="3.40.50.880">
    <property type="match status" value="1"/>
</dbReference>
<reference evidence="13 14" key="1">
    <citation type="submission" date="2019-04" db="EMBL/GenBank/DDBJ databases">
        <authorList>
            <person name="Schori C."/>
            <person name="Ahrens C."/>
        </authorList>
    </citation>
    <scope>NUCLEOTIDE SEQUENCE [LARGE SCALE GENOMIC DNA]</scope>
    <source>
        <strain evidence="13 14">DSM 2950</strain>
    </source>
</reference>
<dbReference type="SUPFAM" id="SSF52317">
    <property type="entry name" value="Class I glutamine amidotransferase-like"/>
    <property type="match status" value="1"/>
</dbReference>
<dbReference type="EC" id="3.2.1.23" evidence="3 6"/>
<evidence type="ECO:0000259" key="12">
    <source>
        <dbReference type="Pfam" id="PF08533"/>
    </source>
</evidence>
<evidence type="ECO:0000256" key="6">
    <source>
        <dbReference type="PIRNR" id="PIRNR001084"/>
    </source>
</evidence>
<comment type="catalytic activity">
    <reaction evidence="1 6">
        <text>Hydrolysis of terminal non-reducing beta-D-galactose residues in beta-D-galactosides.</text>
        <dbReference type="EC" id="3.2.1.23"/>
    </reaction>
</comment>
<feature type="domain" description="Beta-galactosidase trimerisation" evidence="11">
    <location>
        <begin position="425"/>
        <end position="631"/>
    </location>
</feature>